<dbReference type="Pfam" id="PF00248">
    <property type="entry name" value="Aldo_ket_red"/>
    <property type="match status" value="1"/>
</dbReference>
<keyword evidence="1" id="KW-0560">Oxidoreductase</keyword>
<accession>A0A7V2ZI13</accession>
<sequence length="328" mass="37466">MKYRKLGKTNVEVSEISLGCWTMGGLNWVDGVPNGWANVDEKEIAEAINYAIDHGVNHFDNADVYGNGRAERMLARILGNRTNNFIIATKVGWFKGTAAHAYEPAHIRHQCEQSLINLKREYIDIYYFHHGHFGDNDEYLDDAIEVMYRLREEGKIRLIGQSAYKHDDFVKLIPKVKPDVIQSFASALDDRFLKDDSPTRKLLDEYQISFIAFGPLAQGILLGKYNAANPPQFEPGDHRANAERFKPEYLAKVEPKIQKLKEKFGSSTKELARVALQYLLHYKQVGAVIPGFRNLAQVKANLYGMEKPLSDDEFQFIKSLFADETKYL</sequence>
<dbReference type="AlphaFoldDB" id="A0A7V2ZI13"/>
<dbReference type="SUPFAM" id="SSF51430">
    <property type="entry name" value="NAD(P)-linked oxidoreductase"/>
    <property type="match status" value="1"/>
</dbReference>
<dbReference type="PANTHER" id="PTHR43364:SF4">
    <property type="entry name" value="NAD(P)-LINKED OXIDOREDUCTASE SUPERFAMILY PROTEIN"/>
    <property type="match status" value="1"/>
</dbReference>
<feature type="domain" description="NADP-dependent oxidoreductase" evidence="2">
    <location>
        <begin position="16"/>
        <end position="320"/>
    </location>
</feature>
<dbReference type="InterPro" id="IPR020471">
    <property type="entry name" value="AKR"/>
</dbReference>
<dbReference type="InterPro" id="IPR050523">
    <property type="entry name" value="AKR_Detox_Biosynth"/>
</dbReference>
<comment type="caution">
    <text evidence="3">The sequence shown here is derived from an EMBL/GenBank/DDBJ whole genome shotgun (WGS) entry which is preliminary data.</text>
</comment>
<dbReference type="EMBL" id="DSUJ01000008">
    <property type="protein sequence ID" value="HFI90374.1"/>
    <property type="molecule type" value="Genomic_DNA"/>
</dbReference>
<dbReference type="GO" id="GO:0005829">
    <property type="term" value="C:cytosol"/>
    <property type="evidence" value="ECO:0007669"/>
    <property type="project" value="TreeGrafter"/>
</dbReference>
<evidence type="ECO:0000259" key="2">
    <source>
        <dbReference type="Pfam" id="PF00248"/>
    </source>
</evidence>
<evidence type="ECO:0000256" key="1">
    <source>
        <dbReference type="ARBA" id="ARBA00023002"/>
    </source>
</evidence>
<dbReference type="GO" id="GO:0016491">
    <property type="term" value="F:oxidoreductase activity"/>
    <property type="evidence" value="ECO:0007669"/>
    <property type="project" value="UniProtKB-KW"/>
</dbReference>
<evidence type="ECO:0000313" key="3">
    <source>
        <dbReference type="EMBL" id="HFI90374.1"/>
    </source>
</evidence>
<dbReference type="InterPro" id="IPR023210">
    <property type="entry name" value="NADP_OxRdtase_dom"/>
</dbReference>
<dbReference type="InterPro" id="IPR036812">
    <property type="entry name" value="NAD(P)_OxRdtase_dom_sf"/>
</dbReference>
<dbReference type="PANTHER" id="PTHR43364">
    <property type="entry name" value="NADH-SPECIFIC METHYLGLYOXAL REDUCTASE-RELATED"/>
    <property type="match status" value="1"/>
</dbReference>
<organism evidence="3">
    <name type="scientific">Ignavibacterium album</name>
    <dbReference type="NCBI Taxonomy" id="591197"/>
    <lineage>
        <taxon>Bacteria</taxon>
        <taxon>Pseudomonadati</taxon>
        <taxon>Ignavibacteriota</taxon>
        <taxon>Ignavibacteria</taxon>
        <taxon>Ignavibacteriales</taxon>
        <taxon>Ignavibacteriaceae</taxon>
        <taxon>Ignavibacterium</taxon>
    </lineage>
</organism>
<proteinExistence type="predicted"/>
<name>A0A7V2ZI13_9BACT</name>
<dbReference type="Gene3D" id="3.20.20.100">
    <property type="entry name" value="NADP-dependent oxidoreductase domain"/>
    <property type="match status" value="1"/>
</dbReference>
<dbReference type="PRINTS" id="PR00069">
    <property type="entry name" value="ALDKETRDTASE"/>
</dbReference>
<gene>
    <name evidence="3" type="ORF">ENS31_02460</name>
</gene>
<reference evidence="3" key="1">
    <citation type="journal article" date="2020" name="mSystems">
        <title>Genome- and Community-Level Interaction Insights into Carbon Utilization and Element Cycling Functions of Hydrothermarchaeota in Hydrothermal Sediment.</title>
        <authorList>
            <person name="Zhou Z."/>
            <person name="Liu Y."/>
            <person name="Xu W."/>
            <person name="Pan J."/>
            <person name="Luo Z.H."/>
            <person name="Li M."/>
        </authorList>
    </citation>
    <scope>NUCLEOTIDE SEQUENCE [LARGE SCALE GENOMIC DNA]</scope>
    <source>
        <strain evidence="3">SpSt-479</strain>
    </source>
</reference>
<protein>
    <submittedName>
        <fullName evidence="3">Aldo/keto reductase</fullName>
    </submittedName>
</protein>